<dbReference type="AlphaFoldDB" id="A0A381EC42"/>
<evidence type="ECO:0000313" key="2">
    <source>
        <dbReference type="Proteomes" id="UP000254572"/>
    </source>
</evidence>
<sequence length="130" mass="14744">MSEKQRLQKTGKLHFPLHFSLPASFTELGAMMDELQAAMLSCPGDWLLCFHGINLDYGEGYMGIHFSLFPHNTPKVGDKIPTIEMHISDKGMNVIYPVEYYDQVIVDMMMDTFVSHVNKLQGKIKAARHA</sequence>
<reference evidence="1 2" key="1">
    <citation type="submission" date="2018-06" db="EMBL/GenBank/DDBJ databases">
        <authorList>
            <consortium name="Pathogen Informatics"/>
            <person name="Doyle S."/>
        </authorList>
    </citation>
    <scope>NUCLEOTIDE SEQUENCE [LARGE SCALE GENOMIC DNA]</scope>
    <source>
        <strain evidence="1 2">NCTC13294</strain>
    </source>
</reference>
<gene>
    <name evidence="1" type="ORF">NCTC13294_01910</name>
</gene>
<name>A0A381EC42_9GAMM</name>
<accession>A0A381EC42</accession>
<organism evidence="1 2">
    <name type="scientific">Cardiobacterium valvarum</name>
    <dbReference type="NCBI Taxonomy" id="194702"/>
    <lineage>
        <taxon>Bacteria</taxon>
        <taxon>Pseudomonadati</taxon>
        <taxon>Pseudomonadota</taxon>
        <taxon>Gammaproteobacteria</taxon>
        <taxon>Cardiobacteriales</taxon>
        <taxon>Cardiobacteriaceae</taxon>
        <taxon>Cardiobacterium</taxon>
    </lineage>
</organism>
<keyword evidence="2" id="KW-1185">Reference proteome</keyword>
<protein>
    <submittedName>
        <fullName evidence="1">Uncharacterized protein</fullName>
    </submittedName>
</protein>
<evidence type="ECO:0000313" key="1">
    <source>
        <dbReference type="EMBL" id="SUX24510.1"/>
    </source>
</evidence>
<dbReference type="RefSeq" id="WP_115612103.1">
    <property type="nucleotide sequence ID" value="NZ_JBHLZC010000003.1"/>
</dbReference>
<proteinExistence type="predicted"/>
<dbReference type="EMBL" id="UFUW01000001">
    <property type="protein sequence ID" value="SUX24510.1"/>
    <property type="molecule type" value="Genomic_DNA"/>
</dbReference>
<dbReference type="Proteomes" id="UP000254572">
    <property type="component" value="Unassembled WGS sequence"/>
</dbReference>